<dbReference type="EMBL" id="CP142737">
    <property type="protein sequence ID" value="WUR05048.1"/>
    <property type="molecule type" value="Genomic_DNA"/>
</dbReference>
<feature type="region of interest" description="Disordered" evidence="1">
    <location>
        <begin position="43"/>
        <end position="66"/>
    </location>
</feature>
<sequence>MLHHIFFTICTEVLIQTNESNLLESNIIQHEIENEATSSTVINQKNLPIKKRKRSSSNANDTDENLAAPSLYNNQKLFYYNDNPNSCAKRSRDDQKMRSERLNKNNKRTLILLYECILELTELKNQIILWNYEDLKLQNDTLKINCDTTANDFMNYDKNRKIIGEIFRISNIDLTKYLTKLATVIQNVNINENCNKFLFNLKKTCSCQLNVNDISAIEHVERTILYLFAELDYIGKKCSDVILNLKILRNKYGIK</sequence>
<dbReference type="KEGG" id="vnx:VNE69_12033"/>
<protein>
    <submittedName>
        <fullName evidence="2">Uncharacterized protein</fullName>
    </submittedName>
</protein>
<dbReference type="RefSeq" id="XP_065331193.1">
    <property type="nucleotide sequence ID" value="XM_065475121.1"/>
</dbReference>
<accession>A0AAX4JGM6</accession>
<dbReference type="GeneID" id="90542895"/>
<evidence type="ECO:0000313" key="3">
    <source>
        <dbReference type="Proteomes" id="UP001334084"/>
    </source>
</evidence>
<organism evidence="2 3">
    <name type="scientific">Vairimorpha necatrix</name>
    <dbReference type="NCBI Taxonomy" id="6039"/>
    <lineage>
        <taxon>Eukaryota</taxon>
        <taxon>Fungi</taxon>
        <taxon>Fungi incertae sedis</taxon>
        <taxon>Microsporidia</taxon>
        <taxon>Nosematidae</taxon>
        <taxon>Vairimorpha</taxon>
    </lineage>
</organism>
<evidence type="ECO:0000313" key="2">
    <source>
        <dbReference type="EMBL" id="WUR05048.1"/>
    </source>
</evidence>
<keyword evidence="3" id="KW-1185">Reference proteome</keyword>
<reference evidence="2" key="1">
    <citation type="journal article" date="2024" name="BMC Genomics">
        <title>Functional annotation of a divergent genome using sequence and structure-based similarity.</title>
        <authorList>
            <person name="Svedberg D."/>
            <person name="Winiger R.R."/>
            <person name="Berg A."/>
            <person name="Sharma H."/>
            <person name="Tellgren-Roth C."/>
            <person name="Debrunner-Vossbrinck B.A."/>
            <person name="Vossbrinck C.R."/>
            <person name="Barandun J."/>
        </authorList>
    </citation>
    <scope>NUCLEOTIDE SEQUENCE</scope>
    <source>
        <strain evidence="2">Illinois isolate</strain>
    </source>
</reference>
<gene>
    <name evidence="2" type="ORF">VNE69_12033</name>
</gene>
<proteinExistence type="predicted"/>
<dbReference type="AlphaFoldDB" id="A0AAX4JGM6"/>
<name>A0AAX4JGM6_9MICR</name>
<dbReference type="Proteomes" id="UP001334084">
    <property type="component" value="Chromosome 12"/>
</dbReference>
<evidence type="ECO:0000256" key="1">
    <source>
        <dbReference type="SAM" id="MobiDB-lite"/>
    </source>
</evidence>